<sequence>MGKDLETEGSRVVLIVYVFLASLAAGLVGGLALLLLVIPGIYVTLRFQSTTAAIMLEERGPVRGLQRSWGISGGNVWTIFGVGLVFFVVSMIFWGGAVLATGGIPTGTTAEVVQGIEQQATYGSAVQYVLTGPIQLCCTVYMYEAFRAK</sequence>
<dbReference type="OrthoDB" id="214272at2157"/>
<keyword evidence="4" id="KW-1185">Reference proteome</keyword>
<feature type="domain" description="DUF7847" evidence="2">
    <location>
        <begin position="18"/>
        <end position="136"/>
    </location>
</feature>
<comment type="caution">
    <text evidence="3">The sequence shown here is derived from an EMBL/GenBank/DDBJ whole genome shotgun (WGS) entry which is preliminary data.</text>
</comment>
<name>M0MC96_9EURY</name>
<proteinExistence type="predicted"/>
<keyword evidence="1" id="KW-1133">Transmembrane helix</keyword>
<dbReference type="Pfam" id="PF25231">
    <property type="entry name" value="DUF7847"/>
    <property type="match status" value="1"/>
</dbReference>
<dbReference type="EMBL" id="AOMB01000003">
    <property type="protein sequence ID" value="EMA41990.1"/>
    <property type="molecule type" value="Genomic_DNA"/>
</dbReference>
<feature type="transmembrane region" description="Helical" evidence="1">
    <location>
        <begin position="76"/>
        <end position="100"/>
    </location>
</feature>
<keyword evidence="1" id="KW-0472">Membrane</keyword>
<evidence type="ECO:0000313" key="4">
    <source>
        <dbReference type="Proteomes" id="UP000011566"/>
    </source>
</evidence>
<gene>
    <name evidence="3" type="ORF">C447_00330</name>
</gene>
<protein>
    <recommendedName>
        <fullName evidence="2">DUF7847 domain-containing protein</fullName>
    </recommendedName>
</protein>
<reference evidence="3 4" key="1">
    <citation type="journal article" date="2014" name="PLoS Genet.">
        <title>Phylogenetically driven sequencing of extremely halophilic archaea reveals strategies for static and dynamic osmo-response.</title>
        <authorList>
            <person name="Becker E.A."/>
            <person name="Seitzer P.M."/>
            <person name="Tritt A."/>
            <person name="Larsen D."/>
            <person name="Krusor M."/>
            <person name="Yao A.I."/>
            <person name="Wu D."/>
            <person name="Madern D."/>
            <person name="Eisen J.A."/>
            <person name="Darling A.E."/>
            <person name="Facciotti M.T."/>
        </authorList>
    </citation>
    <scope>NUCLEOTIDE SEQUENCE [LARGE SCALE GENOMIC DNA]</scope>
    <source>
        <strain evidence="3 4">100A6</strain>
    </source>
</reference>
<keyword evidence="1" id="KW-0812">Transmembrane</keyword>
<dbReference type="InterPro" id="IPR057169">
    <property type="entry name" value="DUF7847"/>
</dbReference>
<dbReference type="PATRIC" id="fig|1132509.6.peg.79"/>
<organism evidence="3 4">
    <name type="scientific">Halococcus hamelinensis 100A6</name>
    <dbReference type="NCBI Taxonomy" id="1132509"/>
    <lineage>
        <taxon>Archaea</taxon>
        <taxon>Methanobacteriati</taxon>
        <taxon>Methanobacteriota</taxon>
        <taxon>Stenosarchaea group</taxon>
        <taxon>Halobacteria</taxon>
        <taxon>Halobacteriales</taxon>
        <taxon>Halococcaceae</taxon>
        <taxon>Halococcus</taxon>
    </lineage>
</organism>
<evidence type="ECO:0000259" key="2">
    <source>
        <dbReference type="Pfam" id="PF25231"/>
    </source>
</evidence>
<dbReference type="AlphaFoldDB" id="M0MC96"/>
<feature type="transmembrane region" description="Helical" evidence="1">
    <location>
        <begin position="12"/>
        <end position="38"/>
    </location>
</feature>
<dbReference type="RefSeq" id="WP_007689691.1">
    <property type="nucleotide sequence ID" value="NZ_AOMB01000003.1"/>
</dbReference>
<evidence type="ECO:0000256" key="1">
    <source>
        <dbReference type="SAM" id="Phobius"/>
    </source>
</evidence>
<accession>M0MC96</accession>
<dbReference type="Proteomes" id="UP000011566">
    <property type="component" value="Unassembled WGS sequence"/>
</dbReference>
<evidence type="ECO:0000313" key="3">
    <source>
        <dbReference type="EMBL" id="EMA41990.1"/>
    </source>
</evidence>